<dbReference type="EMBL" id="JALNTZ010000001">
    <property type="protein sequence ID" value="KAJ3665978.1"/>
    <property type="molecule type" value="Genomic_DNA"/>
</dbReference>
<sequence length="113" mass="12919">MLDIQACPRHCASEFVLAFVVANTFGTTYQLHTSKNNIKGTALILRACDFVVFDLLKWLNSMRPLLVDFKLKYANLRSANKGVIDFNSLIRILVVPYVSFHLRLIFPVLFLTK</sequence>
<evidence type="ECO:0000256" key="1">
    <source>
        <dbReference type="SAM" id="Phobius"/>
    </source>
</evidence>
<gene>
    <name evidence="2" type="ORF">Zmor_001440</name>
</gene>
<proteinExistence type="predicted"/>
<keyword evidence="1" id="KW-0472">Membrane</keyword>
<protein>
    <submittedName>
        <fullName evidence="2">Uncharacterized protein</fullName>
    </submittedName>
</protein>
<reference evidence="2" key="1">
    <citation type="journal article" date="2023" name="G3 (Bethesda)">
        <title>Whole genome assemblies of Zophobas morio and Tenebrio molitor.</title>
        <authorList>
            <person name="Kaur S."/>
            <person name="Stinson S.A."/>
            <person name="diCenzo G.C."/>
        </authorList>
    </citation>
    <scope>NUCLEOTIDE SEQUENCE</scope>
    <source>
        <strain evidence="2">QUZm001</strain>
    </source>
</reference>
<comment type="caution">
    <text evidence="2">The sequence shown here is derived from an EMBL/GenBank/DDBJ whole genome shotgun (WGS) entry which is preliminary data.</text>
</comment>
<dbReference type="AlphaFoldDB" id="A0AA38MSU2"/>
<accession>A0AA38MSU2</accession>
<feature type="transmembrane region" description="Helical" evidence="1">
    <location>
        <begin position="89"/>
        <end position="111"/>
    </location>
</feature>
<keyword evidence="1" id="KW-0812">Transmembrane</keyword>
<name>A0AA38MSU2_9CUCU</name>
<keyword evidence="3" id="KW-1185">Reference proteome</keyword>
<keyword evidence="1" id="KW-1133">Transmembrane helix</keyword>
<dbReference type="Proteomes" id="UP001168821">
    <property type="component" value="Unassembled WGS sequence"/>
</dbReference>
<evidence type="ECO:0000313" key="3">
    <source>
        <dbReference type="Proteomes" id="UP001168821"/>
    </source>
</evidence>
<evidence type="ECO:0000313" key="2">
    <source>
        <dbReference type="EMBL" id="KAJ3665978.1"/>
    </source>
</evidence>
<organism evidence="2 3">
    <name type="scientific">Zophobas morio</name>
    <dbReference type="NCBI Taxonomy" id="2755281"/>
    <lineage>
        <taxon>Eukaryota</taxon>
        <taxon>Metazoa</taxon>
        <taxon>Ecdysozoa</taxon>
        <taxon>Arthropoda</taxon>
        <taxon>Hexapoda</taxon>
        <taxon>Insecta</taxon>
        <taxon>Pterygota</taxon>
        <taxon>Neoptera</taxon>
        <taxon>Endopterygota</taxon>
        <taxon>Coleoptera</taxon>
        <taxon>Polyphaga</taxon>
        <taxon>Cucujiformia</taxon>
        <taxon>Tenebrionidae</taxon>
        <taxon>Zophobas</taxon>
    </lineage>
</organism>